<accession>A0A1S1HI72</accession>
<feature type="signal peptide" evidence="1">
    <location>
        <begin position="1"/>
        <end position="21"/>
    </location>
</feature>
<dbReference type="OrthoDB" id="7452700at2"/>
<keyword evidence="3" id="KW-1185">Reference proteome</keyword>
<dbReference type="PANTHER" id="PTHR30203:SF24">
    <property type="entry name" value="BLR4935 PROTEIN"/>
    <property type="match status" value="1"/>
</dbReference>
<dbReference type="SUPFAM" id="SSF56954">
    <property type="entry name" value="Outer membrane efflux proteins (OEP)"/>
    <property type="match status" value="1"/>
</dbReference>
<protein>
    <submittedName>
        <fullName evidence="2">Outer membrane efflux protein</fullName>
    </submittedName>
</protein>
<evidence type="ECO:0000313" key="3">
    <source>
        <dbReference type="Proteomes" id="UP000179467"/>
    </source>
</evidence>
<proteinExistence type="predicted"/>
<dbReference type="RefSeq" id="WP_070934770.1">
    <property type="nucleotide sequence ID" value="NZ_MIPT01000001.1"/>
</dbReference>
<organism evidence="2 3">
    <name type="scientific">Edaphosphingomonas haloaromaticamans</name>
    <dbReference type="NCBI Taxonomy" id="653954"/>
    <lineage>
        <taxon>Bacteria</taxon>
        <taxon>Pseudomonadati</taxon>
        <taxon>Pseudomonadota</taxon>
        <taxon>Alphaproteobacteria</taxon>
        <taxon>Sphingomonadales</taxon>
        <taxon>Rhizorhabdaceae</taxon>
        <taxon>Edaphosphingomonas</taxon>
    </lineage>
</organism>
<evidence type="ECO:0000313" key="2">
    <source>
        <dbReference type="EMBL" id="OHT21777.1"/>
    </source>
</evidence>
<reference evidence="2 3" key="1">
    <citation type="submission" date="2016-09" db="EMBL/GenBank/DDBJ databases">
        <title>Metabolic pathway, cell adaptation mechanisms and a novel monoxygenase revealed through proteogenomic-transcription analysis of a Sphingomonas haloaromaticamans strain degrading the fungicide ortho-phenylphenol.</title>
        <authorList>
            <person name="Perruchon C."/>
            <person name="Papadopoulou E.S."/>
            <person name="Rousidou C."/>
            <person name="Vasileiadis S."/>
            <person name="Tanou G."/>
            <person name="Amoutzias G."/>
            <person name="Molassiotis A."/>
            <person name="Karpouzas D.G."/>
        </authorList>
    </citation>
    <scope>NUCLEOTIDE SEQUENCE [LARGE SCALE GENOMIC DNA]</scope>
    <source>
        <strain evidence="2 3">P3</strain>
    </source>
</reference>
<evidence type="ECO:0000256" key="1">
    <source>
        <dbReference type="SAM" id="SignalP"/>
    </source>
</evidence>
<dbReference type="InterPro" id="IPR010131">
    <property type="entry name" value="MdtP/NodT-like"/>
</dbReference>
<dbReference type="PANTHER" id="PTHR30203">
    <property type="entry name" value="OUTER MEMBRANE CATION EFFLUX PROTEIN"/>
    <property type="match status" value="1"/>
</dbReference>
<comment type="caution">
    <text evidence="2">The sequence shown here is derived from an EMBL/GenBank/DDBJ whole genome shotgun (WGS) entry which is preliminary data.</text>
</comment>
<keyword evidence="1" id="KW-0732">Signal</keyword>
<gene>
    <name evidence="2" type="ORF">BHE75_03788</name>
</gene>
<dbReference type="Gene3D" id="1.20.1600.10">
    <property type="entry name" value="Outer membrane efflux proteins (OEP)"/>
    <property type="match status" value="1"/>
</dbReference>
<name>A0A1S1HI72_9SPHN</name>
<dbReference type="AlphaFoldDB" id="A0A1S1HI72"/>
<dbReference type="GO" id="GO:0015562">
    <property type="term" value="F:efflux transmembrane transporter activity"/>
    <property type="evidence" value="ECO:0007669"/>
    <property type="project" value="InterPro"/>
</dbReference>
<sequence>MRPSILVLAMLSLLAPGMLHAQRTDLPPVEKVNEALDNHPTVMAAAARVEAARARGDMLRKGTHEATIAGSYIRRSVDREGGYDEFDATLSRPFRLPGKLALDRESGALGVEVAENQMEDARHQAALVLSGLWYDWLTAGSHYRNDLDTVRSLEAALTALRRRVQLRDASALDLDQASAALAQAQAQAAASLSAREQARVILVATFPETPLPPEPTELALPELPPQKLEIMRTLVIERSHEIRAADREAQRLAVVARRVRADRIADPSFGVRLFSERSGMERGAGVVASIPLGGGYRRAAADQASAEANAARLELANIQRSVAAIADADLSNARTRLEAWRSARASAQSASDAAGRTERGYQLGQIDLVDLLYARRQANDARRSEIDARSEASRALLKLRIDSHSIWVPDGDHD</sequence>
<dbReference type="EMBL" id="MIPT01000001">
    <property type="protein sequence ID" value="OHT21777.1"/>
    <property type="molecule type" value="Genomic_DNA"/>
</dbReference>
<dbReference type="Proteomes" id="UP000179467">
    <property type="component" value="Unassembled WGS sequence"/>
</dbReference>
<feature type="chain" id="PRO_5010167464" evidence="1">
    <location>
        <begin position="22"/>
        <end position="414"/>
    </location>
</feature>